<sequence>MVFLNAKITKTICPAVPAHSQSNYTHILYGLNLIMSQPQPQPQPRPVQPQCGRDWCMVTGQNLSQIFPNLQILPRPEPSCDDEEAHKAWQEEYSHWGLLRCECGRGYFCREHGDWISGDEVGDGVAPTGSSQKAGSCPGSHYEDGSERMTYIGQRDGFEHK</sequence>
<name>A0AAW0S9J8_9HYPO</name>
<accession>A0AAW0S9J8</accession>
<organism evidence="2 3">
    <name type="scientific">Beauveria asiatica</name>
    <dbReference type="NCBI Taxonomy" id="1069075"/>
    <lineage>
        <taxon>Eukaryota</taxon>
        <taxon>Fungi</taxon>
        <taxon>Dikarya</taxon>
        <taxon>Ascomycota</taxon>
        <taxon>Pezizomycotina</taxon>
        <taxon>Sordariomycetes</taxon>
        <taxon>Hypocreomycetidae</taxon>
        <taxon>Hypocreales</taxon>
        <taxon>Cordycipitaceae</taxon>
        <taxon>Beauveria</taxon>
    </lineage>
</organism>
<evidence type="ECO:0000313" key="3">
    <source>
        <dbReference type="Proteomes" id="UP001397290"/>
    </source>
</evidence>
<feature type="region of interest" description="Disordered" evidence="1">
    <location>
        <begin position="120"/>
        <end position="148"/>
    </location>
</feature>
<gene>
    <name evidence="2" type="ORF">G3M48_005954</name>
</gene>
<dbReference type="EMBL" id="JAAHCF010000004">
    <property type="protein sequence ID" value="KAK8150859.1"/>
    <property type="molecule type" value="Genomic_DNA"/>
</dbReference>
<comment type="caution">
    <text evidence="2">The sequence shown here is derived from an EMBL/GenBank/DDBJ whole genome shotgun (WGS) entry which is preliminary data.</text>
</comment>
<protein>
    <submittedName>
        <fullName evidence="2">Uncharacterized protein</fullName>
    </submittedName>
</protein>
<reference evidence="2 3" key="1">
    <citation type="submission" date="2020-02" db="EMBL/GenBank/DDBJ databases">
        <title>Comparative genomics of the hypocrealean fungal genus Beauvera.</title>
        <authorList>
            <person name="Showalter D.N."/>
            <person name="Bushley K.E."/>
            <person name="Rehner S.A."/>
        </authorList>
    </citation>
    <scope>NUCLEOTIDE SEQUENCE [LARGE SCALE GENOMIC DNA]</scope>
    <source>
        <strain evidence="2 3">ARSEF4384</strain>
    </source>
</reference>
<proteinExistence type="predicted"/>
<evidence type="ECO:0000313" key="2">
    <source>
        <dbReference type="EMBL" id="KAK8150859.1"/>
    </source>
</evidence>
<keyword evidence="3" id="KW-1185">Reference proteome</keyword>
<dbReference type="Proteomes" id="UP001397290">
    <property type="component" value="Unassembled WGS sequence"/>
</dbReference>
<dbReference type="AlphaFoldDB" id="A0AAW0S9J8"/>
<evidence type="ECO:0000256" key="1">
    <source>
        <dbReference type="SAM" id="MobiDB-lite"/>
    </source>
</evidence>